<dbReference type="KEGG" id="vg:4157696"/>
<sequence length="78" mass="8373">MAIRRINADADALGERPGRSRVHARTRLHARDSTPTSTLSIGNNEDGVDDHRHMGGPIPPVLGLVPIVIRSSRACVKG</sequence>
<keyword evidence="3" id="KW-1185">Reference proteome</keyword>
<gene>
    <name evidence="2" type="primary">68</name>
    <name evidence="2" type="ORF">PBI_PIPEFISH_68</name>
</gene>
<dbReference type="EMBL" id="DQ398049">
    <property type="protein sequence ID" value="ABD58565.1"/>
    <property type="molecule type" value="Genomic_DNA"/>
</dbReference>
<reference evidence="3" key="1">
    <citation type="journal article" date="2006" name="PLoS Genet.">
        <title>Exploring the Mycobacteriophage Metaproteome: Phage Genomics as an Educational Platform.</title>
        <authorList>
            <person name="Hatfull G.F."/>
            <person name="Pedulla M.L."/>
            <person name="Jacobs-Sera D."/>
            <person name="Cichon P.M."/>
            <person name="Foley A."/>
            <person name="Ford M.E."/>
            <person name="Gonda R.M."/>
            <person name="Houtz J.M."/>
            <person name="Hryckowian A.J."/>
            <person name="Kelchner V.A."/>
            <person name="Namburi S."/>
            <person name="Pajcini K.V."/>
            <person name="Popovich M.G."/>
            <person name="Schleicher D.T."/>
            <person name="Simanek B.Z."/>
            <person name="Smith A.L."/>
            <person name="Zdanowicz G.M."/>
            <person name="Kumar V."/>
            <person name="Peebles C.L."/>
            <person name="Jacobs W.R.Jr."/>
            <person name="Lawrence J.G."/>
            <person name="Hendrix R.W."/>
        </authorList>
    </citation>
    <scope>NUCLEOTIDE SEQUENCE [LARGE SCALE GENOMIC DNA]</scope>
</reference>
<evidence type="ECO:0000313" key="3">
    <source>
        <dbReference type="Proteomes" id="UP000000907"/>
    </source>
</evidence>
<organism evidence="2 3">
    <name type="scientific">Mycobacterium phage Pipefish</name>
    <dbReference type="NCBI Taxonomy" id="373413"/>
    <lineage>
        <taxon>Viruses</taxon>
        <taxon>Duplodnaviria</taxon>
        <taxon>Heunggongvirae</taxon>
        <taxon>Uroviricota</taxon>
        <taxon>Caudoviricetes</taxon>
        <taxon>Bclasvirinae</taxon>
        <taxon>Pipefishvirus</taxon>
        <taxon>Pipefishvirus pipefish</taxon>
    </lineage>
</organism>
<protein>
    <submittedName>
        <fullName evidence="2">Uncharacterized protein</fullName>
    </submittedName>
</protein>
<dbReference type="RefSeq" id="YP_655345.1">
    <property type="nucleotide sequence ID" value="NC_008199.1"/>
</dbReference>
<feature type="compositionally biased region" description="Basic residues" evidence="1">
    <location>
        <begin position="19"/>
        <end position="28"/>
    </location>
</feature>
<feature type="compositionally biased region" description="Polar residues" evidence="1">
    <location>
        <begin position="33"/>
        <end position="43"/>
    </location>
</feature>
<dbReference type="Proteomes" id="UP000000907">
    <property type="component" value="Segment"/>
</dbReference>
<evidence type="ECO:0000313" key="2">
    <source>
        <dbReference type="EMBL" id="ABD58565.1"/>
    </source>
</evidence>
<accession>Q19YT7</accession>
<feature type="region of interest" description="Disordered" evidence="1">
    <location>
        <begin position="1"/>
        <end position="57"/>
    </location>
</feature>
<name>Q19YT7_9CAUD</name>
<reference evidence="2 3" key="2">
    <citation type="journal article" date="2006" name="PLoS Genet.">
        <title>Exploring the mycobacteriophage metaproteome: phage genomics as an educational platform.</title>
        <authorList>
            <person name="Hatfull G.F."/>
            <person name="Pedulla M.L."/>
            <person name="Jacobs-Sera D."/>
            <person name="Cichon P.M."/>
            <person name="Foley A."/>
            <person name="Ford M.E."/>
            <person name="Gonda R.M."/>
            <person name="Houtz J.M."/>
            <person name="Hryckowian A.J."/>
            <person name="Kelchner V.A."/>
            <person name="Namburi S."/>
            <person name="Pajcini K.V."/>
            <person name="Popovich M.G."/>
            <person name="Schleicher D.T."/>
            <person name="Simanek B.Z."/>
            <person name="Smith A.L."/>
            <person name="Zdanowicz G.M."/>
            <person name="Kumar V."/>
            <person name="Peebles C.L."/>
            <person name="Jacobs W.R.Jr."/>
            <person name="Lawrence J.G."/>
            <person name="Hendrix R.W."/>
        </authorList>
    </citation>
    <scope>NUCLEOTIDE SEQUENCE [LARGE SCALE GENOMIC DNA]</scope>
</reference>
<proteinExistence type="predicted"/>
<evidence type="ECO:0000256" key="1">
    <source>
        <dbReference type="SAM" id="MobiDB-lite"/>
    </source>
</evidence>